<organism evidence="1 2">
    <name type="scientific">Striga asiatica</name>
    <name type="common">Asiatic witchweed</name>
    <name type="synonym">Buchnera asiatica</name>
    <dbReference type="NCBI Taxonomy" id="4170"/>
    <lineage>
        <taxon>Eukaryota</taxon>
        <taxon>Viridiplantae</taxon>
        <taxon>Streptophyta</taxon>
        <taxon>Embryophyta</taxon>
        <taxon>Tracheophyta</taxon>
        <taxon>Spermatophyta</taxon>
        <taxon>Magnoliopsida</taxon>
        <taxon>eudicotyledons</taxon>
        <taxon>Gunneridae</taxon>
        <taxon>Pentapetalae</taxon>
        <taxon>asterids</taxon>
        <taxon>lamiids</taxon>
        <taxon>Lamiales</taxon>
        <taxon>Orobanchaceae</taxon>
        <taxon>Buchnereae</taxon>
        <taxon>Striga</taxon>
    </lineage>
</organism>
<accession>A0A5A7R353</accession>
<sequence>MLLASSLDTLGEITTLSPGFQLAGVAILCLHALCRESSTLTTSSMLRPGARRDVAAGGILLVGVDHVELLDDVAVWVRRDGIGDLGAFVVGLDVLDPRVVGLHVITRQP</sequence>
<dbReference type="EMBL" id="BKCP01009848">
    <property type="protein sequence ID" value="GER51752.1"/>
    <property type="molecule type" value="Genomic_DNA"/>
</dbReference>
<dbReference type="AlphaFoldDB" id="A0A5A7R353"/>
<proteinExistence type="predicted"/>
<reference evidence="2" key="1">
    <citation type="journal article" date="2019" name="Curr. Biol.">
        <title>Genome Sequence of Striga asiatica Provides Insight into the Evolution of Plant Parasitism.</title>
        <authorList>
            <person name="Yoshida S."/>
            <person name="Kim S."/>
            <person name="Wafula E.K."/>
            <person name="Tanskanen J."/>
            <person name="Kim Y.M."/>
            <person name="Honaas L."/>
            <person name="Yang Z."/>
            <person name="Spallek T."/>
            <person name="Conn C.E."/>
            <person name="Ichihashi Y."/>
            <person name="Cheong K."/>
            <person name="Cui S."/>
            <person name="Der J.P."/>
            <person name="Gundlach H."/>
            <person name="Jiao Y."/>
            <person name="Hori C."/>
            <person name="Ishida J.K."/>
            <person name="Kasahara H."/>
            <person name="Kiba T."/>
            <person name="Kim M.S."/>
            <person name="Koo N."/>
            <person name="Laohavisit A."/>
            <person name="Lee Y.H."/>
            <person name="Lumba S."/>
            <person name="McCourt P."/>
            <person name="Mortimer J.C."/>
            <person name="Mutuku J.M."/>
            <person name="Nomura T."/>
            <person name="Sasaki-Sekimoto Y."/>
            <person name="Seto Y."/>
            <person name="Wang Y."/>
            <person name="Wakatake T."/>
            <person name="Sakakibara H."/>
            <person name="Demura T."/>
            <person name="Yamaguchi S."/>
            <person name="Yoneyama K."/>
            <person name="Manabe R.I."/>
            <person name="Nelson D.C."/>
            <person name="Schulman A.H."/>
            <person name="Timko M.P."/>
            <person name="dePamphilis C.W."/>
            <person name="Choi D."/>
            <person name="Shirasu K."/>
        </authorList>
    </citation>
    <scope>NUCLEOTIDE SEQUENCE [LARGE SCALE GENOMIC DNA]</scope>
    <source>
        <strain evidence="2">cv. UVA1</strain>
    </source>
</reference>
<evidence type="ECO:0000313" key="1">
    <source>
        <dbReference type="EMBL" id="GER51752.1"/>
    </source>
</evidence>
<protein>
    <submittedName>
        <fullName evidence="1">Na(+)/H(+) antiporter NhaA</fullName>
    </submittedName>
</protein>
<keyword evidence="2" id="KW-1185">Reference proteome</keyword>
<name>A0A5A7R353_STRAF</name>
<evidence type="ECO:0000313" key="2">
    <source>
        <dbReference type="Proteomes" id="UP000325081"/>
    </source>
</evidence>
<gene>
    <name evidence="1" type="ORF">STAS_29157</name>
</gene>
<dbReference type="Proteomes" id="UP000325081">
    <property type="component" value="Unassembled WGS sequence"/>
</dbReference>
<comment type="caution">
    <text evidence="1">The sequence shown here is derived from an EMBL/GenBank/DDBJ whole genome shotgun (WGS) entry which is preliminary data.</text>
</comment>